<dbReference type="Gene3D" id="2.60.40.1120">
    <property type="entry name" value="Carboxypeptidase-like, regulatory domain"/>
    <property type="match status" value="1"/>
</dbReference>
<proteinExistence type="predicted"/>
<dbReference type="Proteomes" id="UP000007721">
    <property type="component" value="Chromosome"/>
</dbReference>
<dbReference type="AlphaFoldDB" id="B9M8C8"/>
<dbReference type="InterPro" id="IPR008969">
    <property type="entry name" value="CarboxyPept-like_regulatory"/>
</dbReference>
<dbReference type="SUPFAM" id="SSF49464">
    <property type="entry name" value="Carboxypeptidase regulatory domain-like"/>
    <property type="match status" value="1"/>
</dbReference>
<organism evidence="1 2">
    <name type="scientific">Geotalea daltonii (strain DSM 22248 / JCM 15807 / FRC-32)</name>
    <name type="common">Geobacter daltonii</name>
    <dbReference type="NCBI Taxonomy" id="316067"/>
    <lineage>
        <taxon>Bacteria</taxon>
        <taxon>Pseudomonadati</taxon>
        <taxon>Thermodesulfobacteriota</taxon>
        <taxon>Desulfuromonadia</taxon>
        <taxon>Geobacterales</taxon>
        <taxon>Geobacteraceae</taxon>
        <taxon>Geotalea</taxon>
    </lineage>
</organism>
<reference evidence="1 2" key="1">
    <citation type="submission" date="2009-01" db="EMBL/GenBank/DDBJ databases">
        <title>Complete sequence of Geobacter sp. FRC-32.</title>
        <authorList>
            <consortium name="US DOE Joint Genome Institute"/>
            <person name="Lucas S."/>
            <person name="Copeland A."/>
            <person name="Lapidus A."/>
            <person name="Glavina del Rio T."/>
            <person name="Dalin E."/>
            <person name="Tice H."/>
            <person name="Bruce D."/>
            <person name="Goodwin L."/>
            <person name="Pitluck S."/>
            <person name="Saunders E."/>
            <person name="Brettin T."/>
            <person name="Detter J.C."/>
            <person name="Han C."/>
            <person name="Larimer F."/>
            <person name="Land M."/>
            <person name="Hauser L."/>
            <person name="Kyrpides N."/>
            <person name="Ovchinnikova G."/>
            <person name="Kostka J."/>
            <person name="Richardson P."/>
        </authorList>
    </citation>
    <scope>NUCLEOTIDE SEQUENCE [LARGE SCALE GENOMIC DNA]</scope>
    <source>
        <strain evidence="2">DSM 22248 / JCM 15807 / FRC-32</strain>
    </source>
</reference>
<gene>
    <name evidence="1" type="ordered locus">Geob_0089</name>
</gene>
<sequence>MKRNSMMWLVSLVLVTVVALLPGCGSDTNVYTSTGAKTGIVTGRVVDSSTMQPIANADVTLVANGEKMAGKTSASSDPDLAGTFVFTGVSSTAPYVSSHTLKISASGYATMQMGLIVSSSADNAPTTTSLGNISLAKGFDLTVVATDEGTPVAGVTISAASSGVPITAVTDAGGKAILKGLSQEASYTIASAPFYDNNGALKYLSTTTSYTASSSHTLSMSLIPANSTSDINIVGSNLLRDGSKNYYSYPSTYNHRVILPESVIKLVFNYPVTLSGAITASYLNDQVASSDPDYRKIINVPTISAALDETGTILTITNSAPYLKNQTYIFNGTVTAVINSVSRSLSLSEVSASNPYFSNKVYVADNSSTGLSSTTAVKADNFNGTTGTTGTTQPNQVWLVFPEKVYGTYSIIATRISSSGSWPNSSPVSFGFADGDVTYAENSGGADQASLFKLRVSGLTLADNTGSNINEVTIDLKATDAEGNVLNRTLTLPVQ</sequence>
<accession>B9M8C8</accession>
<evidence type="ECO:0000313" key="2">
    <source>
        <dbReference type="Proteomes" id="UP000007721"/>
    </source>
</evidence>
<dbReference type="KEGG" id="geo:Geob_0089"/>
<dbReference type="RefSeq" id="WP_012645192.1">
    <property type="nucleotide sequence ID" value="NC_011979.1"/>
</dbReference>
<dbReference type="HOGENOM" id="CLU_550692_0_0_7"/>
<name>B9M8C8_GEODF</name>
<dbReference type="EMBL" id="CP001390">
    <property type="protein sequence ID" value="ACM18463.1"/>
    <property type="molecule type" value="Genomic_DNA"/>
</dbReference>
<evidence type="ECO:0000313" key="1">
    <source>
        <dbReference type="EMBL" id="ACM18463.1"/>
    </source>
</evidence>
<keyword evidence="2" id="KW-1185">Reference proteome</keyword>
<protein>
    <submittedName>
        <fullName evidence="1">Uncharacterized protein</fullName>
    </submittedName>
</protein>